<accession>A0ABQ2EE13</accession>
<protein>
    <recommendedName>
        <fullName evidence="1">N-acetyltransferase domain-containing protein</fullName>
    </recommendedName>
</protein>
<reference evidence="3" key="1">
    <citation type="journal article" date="2019" name="Int. J. Syst. Evol. Microbiol.">
        <title>The Global Catalogue of Microorganisms (GCM) 10K type strain sequencing project: providing services to taxonomists for standard genome sequencing and annotation.</title>
        <authorList>
            <consortium name="The Broad Institute Genomics Platform"/>
            <consortium name="The Broad Institute Genome Sequencing Center for Infectious Disease"/>
            <person name="Wu L."/>
            <person name="Ma J."/>
        </authorList>
    </citation>
    <scope>NUCLEOTIDE SEQUENCE [LARGE SCALE GENOMIC DNA]</scope>
    <source>
        <strain evidence="3">CGMCC 1.8985</strain>
    </source>
</reference>
<dbReference type="Gene3D" id="3.40.630.30">
    <property type="match status" value="1"/>
</dbReference>
<feature type="domain" description="N-acetyltransferase" evidence="1">
    <location>
        <begin position="11"/>
        <end position="117"/>
    </location>
</feature>
<evidence type="ECO:0000313" key="3">
    <source>
        <dbReference type="Proteomes" id="UP000599009"/>
    </source>
</evidence>
<evidence type="ECO:0000313" key="2">
    <source>
        <dbReference type="EMBL" id="GGK04100.1"/>
    </source>
</evidence>
<name>A0ABQ2EE13_9GAMM</name>
<comment type="caution">
    <text evidence="2">The sequence shown here is derived from an EMBL/GenBank/DDBJ whole genome shotgun (WGS) entry which is preliminary data.</text>
</comment>
<dbReference type="InterPro" id="IPR016181">
    <property type="entry name" value="Acyl_CoA_acyltransferase"/>
</dbReference>
<dbReference type="Proteomes" id="UP000599009">
    <property type="component" value="Unassembled WGS sequence"/>
</dbReference>
<dbReference type="InterPro" id="IPR000182">
    <property type="entry name" value="GNAT_dom"/>
</dbReference>
<dbReference type="EMBL" id="BMME01000001">
    <property type="protein sequence ID" value="GGK04100.1"/>
    <property type="molecule type" value="Genomic_DNA"/>
</dbReference>
<dbReference type="SUPFAM" id="SSF55729">
    <property type="entry name" value="Acyl-CoA N-acyltransferases (Nat)"/>
    <property type="match status" value="1"/>
</dbReference>
<dbReference type="Pfam" id="PF13302">
    <property type="entry name" value="Acetyltransf_3"/>
    <property type="match status" value="1"/>
</dbReference>
<keyword evidence="3" id="KW-1185">Reference proteome</keyword>
<organism evidence="2 3">
    <name type="scientific">Luteimonas terricola</name>
    <dbReference type="NCBI Taxonomy" id="645597"/>
    <lineage>
        <taxon>Bacteria</taxon>
        <taxon>Pseudomonadati</taxon>
        <taxon>Pseudomonadota</taxon>
        <taxon>Gammaproteobacteria</taxon>
        <taxon>Lysobacterales</taxon>
        <taxon>Lysobacteraceae</taxon>
        <taxon>Luteimonas</taxon>
    </lineage>
</organism>
<evidence type="ECO:0000259" key="1">
    <source>
        <dbReference type="Pfam" id="PF13302"/>
    </source>
</evidence>
<proteinExistence type="predicted"/>
<gene>
    <name evidence="2" type="ORF">GCM10011394_11380</name>
</gene>
<sequence length="153" mass="16005">MGKVGAPMHAVEAAAAFDRVLRLLDRRPARCGYWLLPGGEGPHAPGGILALLGDDAFASAEVGVLLAPAAQRSGVATAAITALADAVFAATALRRLWTRHAPGHEAAAALMRRTGFTAMRSAPGEPCRWEFGRDDWLARGPVSFAAWPSCCST</sequence>